<feature type="chain" id="PRO_5029902916" description="Calx-beta domain-containing protein" evidence="5">
    <location>
        <begin position="19"/>
        <end position="1060"/>
    </location>
</feature>
<feature type="compositionally biased region" description="Polar residues" evidence="4">
    <location>
        <begin position="689"/>
        <end position="702"/>
    </location>
</feature>
<dbReference type="GO" id="GO:0005509">
    <property type="term" value="F:calcium ion binding"/>
    <property type="evidence" value="ECO:0007669"/>
    <property type="project" value="InterPro"/>
</dbReference>
<evidence type="ECO:0000313" key="8">
    <source>
        <dbReference type="Proteomes" id="UP000464657"/>
    </source>
</evidence>
<dbReference type="Gene3D" id="2.60.40.2030">
    <property type="match status" value="1"/>
</dbReference>
<evidence type="ECO:0000256" key="3">
    <source>
        <dbReference type="ARBA" id="ARBA00022837"/>
    </source>
</evidence>
<keyword evidence="8" id="KW-1185">Reference proteome</keyword>
<feature type="compositionally biased region" description="Polar residues" evidence="4">
    <location>
        <begin position="655"/>
        <end position="667"/>
    </location>
</feature>
<feature type="compositionally biased region" description="Acidic residues" evidence="4">
    <location>
        <begin position="671"/>
        <end position="687"/>
    </location>
</feature>
<feature type="compositionally biased region" description="Low complexity" evidence="4">
    <location>
        <begin position="747"/>
        <end position="762"/>
    </location>
</feature>
<dbReference type="GO" id="GO:0007154">
    <property type="term" value="P:cell communication"/>
    <property type="evidence" value="ECO:0007669"/>
    <property type="project" value="InterPro"/>
</dbReference>
<accession>A0A7L4ZIG1</accession>
<dbReference type="SUPFAM" id="SSF49464">
    <property type="entry name" value="Carboxypeptidase regulatory domain-like"/>
    <property type="match status" value="1"/>
</dbReference>
<dbReference type="Proteomes" id="UP000464657">
    <property type="component" value="Chromosome"/>
</dbReference>
<feature type="region of interest" description="Disordered" evidence="4">
    <location>
        <begin position="638"/>
        <end position="773"/>
    </location>
</feature>
<dbReference type="SUPFAM" id="SSF141072">
    <property type="entry name" value="CalX-like"/>
    <property type="match status" value="1"/>
</dbReference>
<dbReference type="Gene3D" id="4.10.1080.10">
    <property type="entry name" value="TSP type-3 repeat"/>
    <property type="match status" value="1"/>
</dbReference>
<dbReference type="InterPro" id="IPR008969">
    <property type="entry name" value="CarboxyPept-like_regulatory"/>
</dbReference>
<dbReference type="GO" id="GO:0016020">
    <property type="term" value="C:membrane"/>
    <property type="evidence" value="ECO:0007669"/>
    <property type="project" value="InterPro"/>
</dbReference>
<feature type="compositionally biased region" description="Acidic residues" evidence="4">
    <location>
        <begin position="638"/>
        <end position="652"/>
    </location>
</feature>
<proteinExistence type="predicted"/>
<feature type="compositionally biased region" description="Acidic residues" evidence="4">
    <location>
        <begin position="719"/>
        <end position="731"/>
    </location>
</feature>
<dbReference type="InterPro" id="IPR028974">
    <property type="entry name" value="TSP_type-3_rpt"/>
</dbReference>
<evidence type="ECO:0000256" key="2">
    <source>
        <dbReference type="ARBA" id="ARBA00022737"/>
    </source>
</evidence>
<dbReference type="AlphaFoldDB" id="A0A7L4ZIG1"/>
<gene>
    <name evidence="7" type="ORF">IMCC3317_17470</name>
</gene>
<evidence type="ECO:0000256" key="1">
    <source>
        <dbReference type="ARBA" id="ARBA00022729"/>
    </source>
</evidence>
<feature type="region of interest" description="Disordered" evidence="4">
    <location>
        <begin position="482"/>
        <end position="532"/>
    </location>
</feature>
<evidence type="ECO:0000256" key="4">
    <source>
        <dbReference type="SAM" id="MobiDB-lite"/>
    </source>
</evidence>
<feature type="domain" description="Calx-beta" evidence="6">
    <location>
        <begin position="774"/>
        <end position="852"/>
    </location>
</feature>
<reference evidence="7 8" key="1">
    <citation type="journal article" date="2013" name="Int. J. Syst. Evol. Microbiol.">
        <title>Kordia antarctica sp. nov., isolated from Antarctic seawater.</title>
        <authorList>
            <person name="Baek K."/>
            <person name="Choi A."/>
            <person name="Kang I."/>
            <person name="Lee K."/>
            <person name="Cho J.C."/>
        </authorList>
    </citation>
    <scope>NUCLEOTIDE SEQUENCE [LARGE SCALE GENOMIC DNA]</scope>
    <source>
        <strain evidence="7 8">IMCC3317</strain>
    </source>
</reference>
<dbReference type="KEGG" id="kan:IMCC3317_17470"/>
<sequence length="1060" mass="112844">MKKFPLFLSCLLILCVFACDNELLGPEITSEEEVPVIPINFEENFGTTVTARFLGRVLDEQNDPVQGATIQIGNTVTSTDIFGIFSVSDATAFEKFAYIKVEKDGYINGSRTLTPSSTEVNNVEIMLLKEDVIATITSGVTATVNLPNGTEVSFNGNFTRENGTPYNGQVDVIIKHLSPDDENMDAMMPGMLFAQNASGDAVALETYGMIAVELRSSSGEELQLAEGSISQISIPVATSSNNPPATIPLWYFDEEVGYWKEEGVATLQGNNYVGEVSHFSFWNYDFPYPSVYLCITLVDDGGRPLPYTSLDLYSALLNATGTYGFTNAAGTECGWIPAGEQLTVTIATLHCNNAPFTTTIGPFTSDANITITVPSNLSTTELTGTFVNCDGNNVTDGYIQLFINGNSQVIPVTNGSISYTVVYCNTLDFSLKGIDITSNQITNIITGTLNGSATVDVGALSSCTGFVDTDGDGVFDTFEDINGDNDLTNDDTDQDGTPNYLDIDDDGDGINTADENYDGDNDPTNDDTDGDQIPDYLDAVDVNIFDSEIIADGCNPLIFNLDAIATQYVNTNMSYAFYETEADAAAETNVLTSTYEVAFINFTDGSNIYVKGTNTITNATAVGNIYLFVVNEDSDNDGLTDCEETTGIDDPDTVSVPSGISDPNDSNDPVDFTDTDGDGLTDAEETTGNDNPNTQPTPNGISDPNDPCDPIESSSLVDSDNDGLTDCEETTSIDNPNTPSIPSGTSDPNDQNDPNQQPTDTTMTFGGPFGGNTLSESAGTIDLLVSLNSASSQNTVINIASSNVSAVAPDDYTPINTTVTILAGNISGTPWPIQIDIIDDTDFEANEAILITATVISGAVTNPIVEFYITIEDNDSNGNSPQSGIIGVCGDGNGLGVFDLNSMDTHYLNGNNGTISYHQTQADADAGMNALTSPYTSTDGITLFVRIVASTGNIQISTLYCEVYTTPMAISGLSLTECDGNGDGLAIFSLQQLDAQIIQNGGNLVVVSYHATLADAENNTNIIFHDLYLTTSRTMFFRVRHMRGGCYDTGAIDLIVDPGC</sequence>
<keyword evidence="1 5" id="KW-0732">Signal</keyword>
<evidence type="ECO:0000313" key="7">
    <source>
        <dbReference type="EMBL" id="QHI36385.1"/>
    </source>
</evidence>
<feature type="compositionally biased region" description="Polar residues" evidence="4">
    <location>
        <begin position="732"/>
        <end position="746"/>
    </location>
</feature>
<protein>
    <recommendedName>
        <fullName evidence="6">Calx-beta domain-containing protein</fullName>
    </recommendedName>
</protein>
<dbReference type="EMBL" id="CP019288">
    <property type="protein sequence ID" value="QHI36385.1"/>
    <property type="molecule type" value="Genomic_DNA"/>
</dbReference>
<keyword evidence="2" id="KW-0677">Repeat</keyword>
<dbReference type="Pfam" id="PF03160">
    <property type="entry name" value="Calx-beta"/>
    <property type="match status" value="1"/>
</dbReference>
<keyword evidence="3" id="KW-0106">Calcium</keyword>
<dbReference type="RefSeq" id="WP_160129097.1">
    <property type="nucleotide sequence ID" value="NZ_CP019288.1"/>
</dbReference>
<feature type="signal peptide" evidence="5">
    <location>
        <begin position="1"/>
        <end position="18"/>
    </location>
</feature>
<dbReference type="SUPFAM" id="SSF103647">
    <property type="entry name" value="TSP type-3 repeat"/>
    <property type="match status" value="1"/>
</dbReference>
<feature type="compositionally biased region" description="Acidic residues" evidence="4">
    <location>
        <begin position="482"/>
        <end position="494"/>
    </location>
</feature>
<dbReference type="OrthoDB" id="973965at2"/>
<organism evidence="7 8">
    <name type="scientific">Kordia antarctica</name>
    <dbReference type="NCBI Taxonomy" id="1218801"/>
    <lineage>
        <taxon>Bacteria</taxon>
        <taxon>Pseudomonadati</taxon>
        <taxon>Bacteroidota</taxon>
        <taxon>Flavobacteriia</taxon>
        <taxon>Flavobacteriales</taxon>
        <taxon>Flavobacteriaceae</taxon>
        <taxon>Kordia</taxon>
    </lineage>
</organism>
<dbReference type="InterPro" id="IPR003644">
    <property type="entry name" value="Calx_beta"/>
</dbReference>
<name>A0A7L4ZIG1_9FLAO</name>
<feature type="compositionally biased region" description="Acidic residues" evidence="4">
    <location>
        <begin position="515"/>
        <end position="532"/>
    </location>
</feature>
<evidence type="ECO:0000259" key="6">
    <source>
        <dbReference type="Pfam" id="PF03160"/>
    </source>
</evidence>
<dbReference type="InterPro" id="IPR038081">
    <property type="entry name" value="CalX-like_sf"/>
</dbReference>
<evidence type="ECO:0000256" key="5">
    <source>
        <dbReference type="SAM" id="SignalP"/>
    </source>
</evidence>